<dbReference type="RefSeq" id="WP_115992556.1">
    <property type="nucleotide sequence ID" value="NZ_QRDY01000004.1"/>
</dbReference>
<dbReference type="Gene3D" id="1.10.287.130">
    <property type="match status" value="1"/>
</dbReference>
<evidence type="ECO:0000259" key="7">
    <source>
        <dbReference type="PROSITE" id="PS50885"/>
    </source>
</evidence>
<evidence type="ECO:0000256" key="4">
    <source>
        <dbReference type="ARBA" id="ARBA00022679"/>
    </source>
</evidence>
<keyword evidence="6" id="KW-1133">Transmembrane helix</keyword>
<protein>
    <submittedName>
        <fullName evidence="8">Two-component system sensor histidine kinase YesM</fullName>
    </submittedName>
</protein>
<feature type="transmembrane region" description="Helical" evidence="6">
    <location>
        <begin position="6"/>
        <end position="27"/>
    </location>
</feature>
<dbReference type="Gene3D" id="3.30.565.10">
    <property type="entry name" value="Histidine kinase-like ATPase, C-terminal domain"/>
    <property type="match status" value="1"/>
</dbReference>
<dbReference type="EMBL" id="QRDY01000004">
    <property type="protein sequence ID" value="RED63278.1"/>
    <property type="molecule type" value="Genomic_DNA"/>
</dbReference>
<dbReference type="PANTHER" id="PTHR34220">
    <property type="entry name" value="SENSOR HISTIDINE KINASE YPDA"/>
    <property type="match status" value="1"/>
</dbReference>
<dbReference type="AlphaFoldDB" id="A0A3D9INR3"/>
<dbReference type="OrthoDB" id="2521939at2"/>
<keyword evidence="8" id="KW-0418">Kinase</keyword>
<keyword evidence="3" id="KW-0597">Phosphoprotein</keyword>
<organism evidence="8 9">
    <name type="scientific">Cohnella lupini</name>
    <dbReference type="NCBI Taxonomy" id="1294267"/>
    <lineage>
        <taxon>Bacteria</taxon>
        <taxon>Bacillati</taxon>
        <taxon>Bacillota</taxon>
        <taxon>Bacilli</taxon>
        <taxon>Bacillales</taxon>
        <taxon>Paenibacillaceae</taxon>
        <taxon>Cohnella</taxon>
    </lineage>
</organism>
<dbReference type="SUPFAM" id="SSF55874">
    <property type="entry name" value="ATPase domain of HSP90 chaperone/DNA topoisomerase II/histidine kinase"/>
    <property type="match status" value="1"/>
</dbReference>
<dbReference type="InterPro" id="IPR036890">
    <property type="entry name" value="HATPase_C_sf"/>
</dbReference>
<comment type="subcellular location">
    <subcellularLocation>
        <location evidence="1">Cell membrane</location>
        <topology evidence="1">Multi-pass membrane protein</topology>
    </subcellularLocation>
</comment>
<dbReference type="PROSITE" id="PS50885">
    <property type="entry name" value="HAMP"/>
    <property type="match status" value="1"/>
</dbReference>
<keyword evidence="2" id="KW-1003">Cell membrane</keyword>
<gene>
    <name evidence="8" type="ORF">DFP95_104272</name>
</gene>
<evidence type="ECO:0000313" key="9">
    <source>
        <dbReference type="Proteomes" id="UP000256869"/>
    </source>
</evidence>
<evidence type="ECO:0000313" key="8">
    <source>
        <dbReference type="EMBL" id="RED63278.1"/>
    </source>
</evidence>
<dbReference type="Gene3D" id="3.30.450.20">
    <property type="entry name" value="PAS domain"/>
    <property type="match status" value="1"/>
</dbReference>
<evidence type="ECO:0000256" key="3">
    <source>
        <dbReference type="ARBA" id="ARBA00022553"/>
    </source>
</evidence>
<accession>A0A3D9INR3</accession>
<dbReference type="Proteomes" id="UP000256869">
    <property type="component" value="Unassembled WGS sequence"/>
</dbReference>
<dbReference type="GO" id="GO:0000155">
    <property type="term" value="F:phosphorelay sensor kinase activity"/>
    <property type="evidence" value="ECO:0007669"/>
    <property type="project" value="InterPro"/>
</dbReference>
<feature type="transmembrane region" description="Helical" evidence="6">
    <location>
        <begin position="280"/>
        <end position="300"/>
    </location>
</feature>
<reference evidence="8 9" key="1">
    <citation type="submission" date="2018-07" db="EMBL/GenBank/DDBJ databases">
        <title>Genomic Encyclopedia of Type Strains, Phase III (KMG-III): the genomes of soil and plant-associated and newly described type strains.</title>
        <authorList>
            <person name="Whitman W."/>
        </authorList>
    </citation>
    <scope>NUCLEOTIDE SEQUENCE [LARGE SCALE GENOMIC DNA]</scope>
    <source>
        <strain evidence="8 9">CECT 8236</strain>
    </source>
</reference>
<sequence>MNNFGIFAKVTSTLFILLTPILILYAISNRTSVGLLKDEIMKVKQNQIETFASQLDHTLFQLDTYQKMLYESTDVRNLAYPDLLGDVLQKYRTVRTVSEEINRLAGYGDWKAVIAVSYPKAGNVIKSNSSLNALPSRLPGGDMLWQYFEDPAGSYFMEVLSYPRSSGSQDDSDMRVIVKMDVAEIKSALSDFKTNGSGDPFLYQPGRAPIYNYSSDRKLIDELLAGFKPELPMDDGYFLSKAGHLSYQIHYEKVDSLGWYVVDYVPISQIMAPIERNRTMFYAISSMMLFMAMFLAFVVYRNVKIPFRKLMQSMNLIEKGIYSIRMKDRPKGEFRFLYDRFNSMASRIEALIEDVFKEQLRSKEATLKQLQSQINPHFLYNTLAYIKSMIELDEKEAAIAMTMNLSKYYRYTTKTGKKLATLEEELDMVSHYLEINCSLMDGFEYEVEVEPDMLLMRVPRLILQPIVENVILHGFKNQSGFGMIRIKGTMNGLHARLTVEDSGVGIEQSAMEAMNVRIRSANNEEIESGMQNVHQRMKLMYGDGSGLVLRESSLGGVSAELSWNCEE</sequence>
<dbReference type="PANTHER" id="PTHR34220:SF7">
    <property type="entry name" value="SENSOR HISTIDINE KINASE YPDA"/>
    <property type="match status" value="1"/>
</dbReference>
<keyword evidence="9" id="KW-1185">Reference proteome</keyword>
<comment type="caution">
    <text evidence="8">The sequence shown here is derived from an EMBL/GenBank/DDBJ whole genome shotgun (WGS) entry which is preliminary data.</text>
</comment>
<keyword evidence="6" id="KW-0812">Transmembrane</keyword>
<dbReference type="Pfam" id="PF06580">
    <property type="entry name" value="His_kinase"/>
    <property type="match status" value="1"/>
</dbReference>
<dbReference type="CDD" id="cd06225">
    <property type="entry name" value="HAMP"/>
    <property type="match status" value="1"/>
</dbReference>
<proteinExistence type="predicted"/>
<feature type="domain" description="HAMP" evidence="7">
    <location>
        <begin position="301"/>
        <end position="353"/>
    </location>
</feature>
<keyword evidence="4" id="KW-0808">Transferase</keyword>
<evidence type="ECO:0000256" key="5">
    <source>
        <dbReference type="ARBA" id="ARBA00023136"/>
    </source>
</evidence>
<name>A0A3D9INR3_9BACL</name>
<dbReference type="InterPro" id="IPR003660">
    <property type="entry name" value="HAMP_dom"/>
</dbReference>
<evidence type="ECO:0000256" key="6">
    <source>
        <dbReference type="SAM" id="Phobius"/>
    </source>
</evidence>
<evidence type="ECO:0000256" key="2">
    <source>
        <dbReference type="ARBA" id="ARBA00022475"/>
    </source>
</evidence>
<dbReference type="GO" id="GO:0005886">
    <property type="term" value="C:plasma membrane"/>
    <property type="evidence" value="ECO:0007669"/>
    <property type="project" value="UniProtKB-SubCell"/>
</dbReference>
<dbReference type="InterPro" id="IPR050640">
    <property type="entry name" value="Bact_2-comp_sensor_kinase"/>
</dbReference>
<dbReference type="SMART" id="SM00304">
    <property type="entry name" value="HAMP"/>
    <property type="match status" value="1"/>
</dbReference>
<evidence type="ECO:0000256" key="1">
    <source>
        <dbReference type="ARBA" id="ARBA00004651"/>
    </source>
</evidence>
<keyword evidence="5 6" id="KW-0472">Membrane</keyword>
<dbReference type="InterPro" id="IPR010559">
    <property type="entry name" value="Sig_transdc_His_kin_internal"/>
</dbReference>